<comment type="function">
    <text evidence="1">Accessory subunit of the mitochondrial membrane respiratory chain NADH dehydrogenase (Complex I), that is believed not to be involved in catalysis. Complex I functions in the transfer of electrons from NADH to the respiratory chain. The immediate electron acceptor for the enzyme is believed to be ubiquinone.</text>
</comment>
<evidence type="ECO:0000256" key="14">
    <source>
        <dbReference type="ARBA" id="ARBA00031222"/>
    </source>
</evidence>
<dbReference type="GO" id="GO:0005758">
    <property type="term" value="C:mitochondrial intermembrane space"/>
    <property type="evidence" value="ECO:0007669"/>
    <property type="project" value="UniProtKB-SubCell"/>
</dbReference>
<dbReference type="Proteomes" id="UP000812966">
    <property type="component" value="Unassembled WGS sequence"/>
</dbReference>
<dbReference type="EMBL" id="JABELV010000064">
    <property type="protein sequence ID" value="KAG7539619.1"/>
    <property type="molecule type" value="Genomic_DNA"/>
</dbReference>
<proteinExistence type="inferred from homology"/>
<organism evidence="16 17">
    <name type="scientific">Filobasidium floriforme</name>
    <dbReference type="NCBI Taxonomy" id="5210"/>
    <lineage>
        <taxon>Eukaryota</taxon>
        <taxon>Fungi</taxon>
        <taxon>Dikarya</taxon>
        <taxon>Basidiomycota</taxon>
        <taxon>Agaricomycotina</taxon>
        <taxon>Tremellomycetes</taxon>
        <taxon>Filobasidiales</taxon>
        <taxon>Filobasidiaceae</taxon>
        <taxon>Filobasidium</taxon>
    </lineage>
</organism>
<name>A0A8K0NQT3_9TREE</name>
<sequence length="77" mass="8578">MKCYAGAEDPQECVLTKDDYLECLHRTKEIARAKQIKSHFLQKTATEHSDARKANEESAKGVIVSLGLIKGEEGDDK</sequence>
<evidence type="ECO:0000313" key="16">
    <source>
        <dbReference type="EMBL" id="KAG7539619.1"/>
    </source>
</evidence>
<evidence type="ECO:0000256" key="3">
    <source>
        <dbReference type="ARBA" id="ARBA00004637"/>
    </source>
</evidence>
<keyword evidence="9" id="KW-0999">Mitochondrion inner membrane</keyword>
<evidence type="ECO:0000256" key="13">
    <source>
        <dbReference type="ARBA" id="ARBA00023157"/>
    </source>
</evidence>
<evidence type="ECO:0000256" key="15">
    <source>
        <dbReference type="ARBA" id="ARBA00032739"/>
    </source>
</evidence>
<evidence type="ECO:0000256" key="7">
    <source>
        <dbReference type="ARBA" id="ARBA00022448"/>
    </source>
</evidence>
<dbReference type="GO" id="GO:0005743">
    <property type="term" value="C:mitochondrial inner membrane"/>
    <property type="evidence" value="ECO:0007669"/>
    <property type="project" value="UniProtKB-SubCell"/>
</dbReference>
<dbReference type="GO" id="GO:0032981">
    <property type="term" value="P:mitochondrial respiratory chain complex I assembly"/>
    <property type="evidence" value="ECO:0007669"/>
    <property type="project" value="TreeGrafter"/>
</dbReference>
<keyword evidence="10" id="KW-0249">Electron transport</keyword>
<evidence type="ECO:0000256" key="10">
    <source>
        <dbReference type="ARBA" id="ARBA00022982"/>
    </source>
</evidence>
<accession>A0A8K0NQT3</accession>
<gene>
    <name evidence="16" type="ORF">FFLO_03495</name>
</gene>
<evidence type="ECO:0000256" key="2">
    <source>
        <dbReference type="ARBA" id="ARBA00004569"/>
    </source>
</evidence>
<evidence type="ECO:0000256" key="1">
    <source>
        <dbReference type="ARBA" id="ARBA00003195"/>
    </source>
</evidence>
<comment type="subcellular location">
    <subcellularLocation>
        <location evidence="3">Mitochondrion inner membrane</location>
        <topology evidence="3">Peripheral membrane protein</topology>
    </subcellularLocation>
    <subcellularLocation>
        <location evidence="2">Mitochondrion intermembrane space</location>
    </subcellularLocation>
</comment>
<dbReference type="PANTHER" id="PTHR15224">
    <property type="entry name" value="NADH DEHYDROGENASE [UBIQUINONE] IRON-SULFUR PROTEIN 5"/>
    <property type="match status" value="1"/>
</dbReference>
<keyword evidence="12" id="KW-0472">Membrane</keyword>
<comment type="similarity">
    <text evidence="4">Belongs to the complex I NDUFS5 subunit family.</text>
</comment>
<comment type="caution">
    <text evidence="16">The sequence shown here is derived from an EMBL/GenBank/DDBJ whole genome shotgun (WGS) entry which is preliminary data.</text>
</comment>
<dbReference type="InterPro" id="IPR019342">
    <property type="entry name" value="NADH_UbQ_OxRdtase_FeS-su5"/>
</dbReference>
<evidence type="ECO:0000256" key="12">
    <source>
        <dbReference type="ARBA" id="ARBA00023136"/>
    </source>
</evidence>
<dbReference type="PANTHER" id="PTHR15224:SF1">
    <property type="entry name" value="NADH DEHYDROGENASE [UBIQUINONE] IRON-SULFUR PROTEIN 5"/>
    <property type="match status" value="1"/>
</dbReference>
<evidence type="ECO:0000256" key="6">
    <source>
        <dbReference type="ARBA" id="ARBA00013482"/>
    </source>
</evidence>
<evidence type="ECO:0000313" key="17">
    <source>
        <dbReference type="Proteomes" id="UP000812966"/>
    </source>
</evidence>
<keyword evidence="7" id="KW-0813">Transport</keyword>
<evidence type="ECO:0000256" key="11">
    <source>
        <dbReference type="ARBA" id="ARBA00023128"/>
    </source>
</evidence>
<keyword evidence="8" id="KW-0679">Respiratory chain</keyword>
<comment type="subunit">
    <text evidence="5">Mammalian complex I is composed of 45 different subunits. This is a component of the iron-sulfur (IP) fragment of the enzyme.</text>
</comment>
<evidence type="ECO:0000256" key="8">
    <source>
        <dbReference type="ARBA" id="ARBA00022660"/>
    </source>
</evidence>
<reference evidence="16" key="1">
    <citation type="submission" date="2020-04" db="EMBL/GenBank/DDBJ databases">
        <title>Analysis of mating type loci in Filobasidium floriforme.</title>
        <authorList>
            <person name="Nowrousian M."/>
        </authorList>
    </citation>
    <scope>NUCLEOTIDE SEQUENCE</scope>
    <source>
        <strain evidence="16">CBS 6242</strain>
    </source>
</reference>
<evidence type="ECO:0000256" key="4">
    <source>
        <dbReference type="ARBA" id="ARBA00007372"/>
    </source>
</evidence>
<evidence type="ECO:0000256" key="5">
    <source>
        <dbReference type="ARBA" id="ARBA00011261"/>
    </source>
</evidence>
<evidence type="ECO:0000256" key="9">
    <source>
        <dbReference type="ARBA" id="ARBA00022792"/>
    </source>
</evidence>
<keyword evidence="13" id="KW-1015">Disulfide bond</keyword>
<dbReference type="AlphaFoldDB" id="A0A8K0NQT3"/>
<keyword evidence="17" id="KW-1185">Reference proteome</keyword>
<protein>
    <recommendedName>
        <fullName evidence="6">NADH dehydrogenase [ubiquinone] iron-sulfur protein 5</fullName>
    </recommendedName>
    <alternativeName>
        <fullName evidence="14">Complex I-15 kDa</fullName>
    </alternativeName>
    <alternativeName>
        <fullName evidence="15">NADH-ubiquinone oxidoreductase 15 kDa subunit</fullName>
    </alternativeName>
</protein>
<keyword evidence="11" id="KW-0496">Mitochondrion</keyword>